<feature type="region of interest" description="Disordered" evidence="1">
    <location>
        <begin position="564"/>
        <end position="589"/>
    </location>
</feature>
<name>D4DET7_TRIVH</name>
<dbReference type="Proteomes" id="UP000008383">
    <property type="component" value="Unassembled WGS sequence"/>
</dbReference>
<dbReference type="KEGG" id="tve:TRV_05677"/>
<dbReference type="RefSeq" id="XP_003020238.1">
    <property type="nucleotide sequence ID" value="XM_003020192.1"/>
</dbReference>
<organism evidence="2 3">
    <name type="scientific">Trichophyton verrucosum (strain HKI 0517)</name>
    <dbReference type="NCBI Taxonomy" id="663202"/>
    <lineage>
        <taxon>Eukaryota</taxon>
        <taxon>Fungi</taxon>
        <taxon>Dikarya</taxon>
        <taxon>Ascomycota</taxon>
        <taxon>Pezizomycotina</taxon>
        <taxon>Eurotiomycetes</taxon>
        <taxon>Eurotiomycetidae</taxon>
        <taxon>Onygenales</taxon>
        <taxon>Arthrodermataceae</taxon>
        <taxon>Trichophyton</taxon>
    </lineage>
</organism>
<dbReference type="AlphaFoldDB" id="D4DET7"/>
<feature type="compositionally biased region" description="Basic and acidic residues" evidence="1">
    <location>
        <begin position="580"/>
        <end position="589"/>
    </location>
</feature>
<dbReference type="GeneID" id="9582779"/>
<protein>
    <submittedName>
        <fullName evidence="2">Uncharacterized protein</fullName>
    </submittedName>
</protein>
<dbReference type="EMBL" id="ACYE01000311">
    <property type="protein sequence ID" value="EFE39620.1"/>
    <property type="molecule type" value="Genomic_DNA"/>
</dbReference>
<dbReference type="HOGENOM" id="CLU_018589_0_1_1"/>
<gene>
    <name evidence="2" type="ORF">TRV_05677</name>
</gene>
<proteinExistence type="predicted"/>
<keyword evidence="3" id="KW-1185">Reference proteome</keyword>
<evidence type="ECO:0000256" key="1">
    <source>
        <dbReference type="SAM" id="MobiDB-lite"/>
    </source>
</evidence>
<sequence length="589" mass="66641">MGFFKRLRAKTRSRGGKRDLYGEQDQDQYQPYAQYQQQPGGSFGRRPARDYTKTLPPNVLSNIFYQVCPHSRDTSLTSSEESMTEDGCMLCDMRDLAHAALVCTHWYGIAQNILYVHPTLGRRVCLFKNLGTNKQKWTTRYQHIRIDAVHYCELEIELAAKRKKNSFLNHNAEPLDAPRTRLLLFMRTVRDSRALGSMVKSLRMPYMTREASKSELARTISVLPNLRYVDLPAGFFSDDASSLTLKQELLARCPDIRRMKFAKGAESSFSRLPKVKGWPNLEVLELSGLNIETNLLRMILGYFERLTDLRFEDMPWLEDTVFKAVPTLPPFPALQRLTLTDTPKITSRGLTWYLSNSSSSQQTRSALRHLSMVNTGVEPQRLHEVLAQAPLLSSLSMQQEVTREFPPDYVPPLTSNSLQLLHYEITSETGSSSFGAQALSTSYYTYLMSSLLMGSLPNLTDLYVRDANFPETLMLAPPPPVFGDPSRQSQANVGLNQALSVYSKGMDELEWNFTTYQPFAEAGRRMSTTRPVSLHGAQLSPAWGGEARRSVLVGNGFGGFLAVPAEEERRPSTSTRSSGGRREKRDLWR</sequence>
<dbReference type="SUPFAM" id="SSF52047">
    <property type="entry name" value="RNI-like"/>
    <property type="match status" value="1"/>
</dbReference>
<evidence type="ECO:0000313" key="3">
    <source>
        <dbReference type="Proteomes" id="UP000008383"/>
    </source>
</evidence>
<comment type="caution">
    <text evidence="2">The sequence shown here is derived from an EMBL/GenBank/DDBJ whole genome shotgun (WGS) entry which is preliminary data.</text>
</comment>
<dbReference type="OrthoDB" id="5405297at2759"/>
<dbReference type="InterPro" id="IPR032675">
    <property type="entry name" value="LRR_dom_sf"/>
</dbReference>
<feature type="region of interest" description="Disordered" evidence="1">
    <location>
        <begin position="9"/>
        <end position="30"/>
    </location>
</feature>
<evidence type="ECO:0000313" key="2">
    <source>
        <dbReference type="EMBL" id="EFE39620.1"/>
    </source>
</evidence>
<accession>D4DET7</accession>
<reference evidence="3" key="1">
    <citation type="journal article" date="2011" name="Genome Biol.">
        <title>Comparative and functional genomics provide insights into the pathogenicity of dermatophytic fungi.</title>
        <authorList>
            <person name="Burmester A."/>
            <person name="Shelest E."/>
            <person name="Gloeckner G."/>
            <person name="Heddergott C."/>
            <person name="Schindler S."/>
            <person name="Staib P."/>
            <person name="Heidel A."/>
            <person name="Felder M."/>
            <person name="Petzold A."/>
            <person name="Szafranski K."/>
            <person name="Feuermann M."/>
            <person name="Pedruzzi I."/>
            <person name="Priebe S."/>
            <person name="Groth M."/>
            <person name="Winkler R."/>
            <person name="Li W."/>
            <person name="Kniemeyer O."/>
            <person name="Schroeckh V."/>
            <person name="Hertweck C."/>
            <person name="Hube B."/>
            <person name="White T.C."/>
            <person name="Platzer M."/>
            <person name="Guthke R."/>
            <person name="Heitman J."/>
            <person name="Woestemeyer J."/>
            <person name="Zipfel P.F."/>
            <person name="Monod M."/>
            <person name="Brakhage A.A."/>
        </authorList>
    </citation>
    <scope>NUCLEOTIDE SEQUENCE [LARGE SCALE GENOMIC DNA]</scope>
    <source>
        <strain evidence="3">HKI 0517</strain>
    </source>
</reference>
<dbReference type="Gene3D" id="1.20.1280.50">
    <property type="match status" value="1"/>
</dbReference>
<dbReference type="Gene3D" id="3.80.10.10">
    <property type="entry name" value="Ribonuclease Inhibitor"/>
    <property type="match status" value="1"/>
</dbReference>